<accession>A0A382KJ85</accession>
<dbReference type="InterPro" id="IPR039425">
    <property type="entry name" value="RNA_pol_sigma-70-like"/>
</dbReference>
<dbReference type="Gene3D" id="1.10.1740.10">
    <property type="match status" value="1"/>
</dbReference>
<feature type="non-terminal residue" evidence="6">
    <location>
        <position position="123"/>
    </location>
</feature>
<dbReference type="InterPro" id="IPR000838">
    <property type="entry name" value="RNA_pol_sigma70_ECF_CS"/>
</dbReference>
<keyword evidence="2" id="KW-0731">Sigma factor</keyword>
<dbReference type="PANTHER" id="PTHR43133:SF51">
    <property type="entry name" value="RNA POLYMERASE SIGMA FACTOR"/>
    <property type="match status" value="1"/>
</dbReference>
<gene>
    <name evidence="6" type="ORF">METZ01_LOCUS277374</name>
</gene>
<reference evidence="6" key="1">
    <citation type="submission" date="2018-05" db="EMBL/GenBank/DDBJ databases">
        <authorList>
            <person name="Lanie J.A."/>
            <person name="Ng W.-L."/>
            <person name="Kazmierczak K.M."/>
            <person name="Andrzejewski T.M."/>
            <person name="Davidsen T.M."/>
            <person name="Wayne K.J."/>
            <person name="Tettelin H."/>
            <person name="Glass J.I."/>
            <person name="Rusch D."/>
            <person name="Podicherti R."/>
            <person name="Tsui H.-C.T."/>
            <person name="Winkler M.E."/>
        </authorList>
    </citation>
    <scope>NUCLEOTIDE SEQUENCE</scope>
</reference>
<dbReference type="EMBL" id="UINC01081032">
    <property type="protein sequence ID" value="SVC24520.1"/>
    <property type="molecule type" value="Genomic_DNA"/>
</dbReference>
<feature type="domain" description="RNA polymerase sigma-70 region 2" evidence="5">
    <location>
        <begin position="26"/>
        <end position="93"/>
    </location>
</feature>
<evidence type="ECO:0000256" key="2">
    <source>
        <dbReference type="ARBA" id="ARBA00023082"/>
    </source>
</evidence>
<keyword evidence="4" id="KW-0804">Transcription</keyword>
<evidence type="ECO:0000259" key="5">
    <source>
        <dbReference type="Pfam" id="PF04542"/>
    </source>
</evidence>
<dbReference type="SUPFAM" id="SSF88946">
    <property type="entry name" value="Sigma2 domain of RNA polymerase sigma factors"/>
    <property type="match status" value="1"/>
</dbReference>
<dbReference type="InterPro" id="IPR013325">
    <property type="entry name" value="RNA_pol_sigma_r2"/>
</dbReference>
<keyword evidence="3" id="KW-0238">DNA-binding</keyword>
<dbReference type="PANTHER" id="PTHR43133">
    <property type="entry name" value="RNA POLYMERASE ECF-TYPE SIGMA FACTO"/>
    <property type="match status" value="1"/>
</dbReference>
<name>A0A382KJ85_9ZZZZ</name>
<dbReference type="Pfam" id="PF04542">
    <property type="entry name" value="Sigma70_r2"/>
    <property type="match status" value="1"/>
</dbReference>
<dbReference type="InterPro" id="IPR007627">
    <property type="entry name" value="RNA_pol_sigma70_r2"/>
</dbReference>
<protein>
    <recommendedName>
        <fullName evidence="5">RNA polymerase sigma-70 region 2 domain-containing protein</fullName>
    </recommendedName>
</protein>
<dbReference type="GO" id="GO:0006352">
    <property type="term" value="P:DNA-templated transcription initiation"/>
    <property type="evidence" value="ECO:0007669"/>
    <property type="project" value="InterPro"/>
</dbReference>
<evidence type="ECO:0000256" key="3">
    <source>
        <dbReference type="ARBA" id="ARBA00023125"/>
    </source>
</evidence>
<dbReference type="GO" id="GO:0003677">
    <property type="term" value="F:DNA binding"/>
    <property type="evidence" value="ECO:0007669"/>
    <property type="project" value="UniProtKB-KW"/>
</dbReference>
<evidence type="ECO:0000313" key="6">
    <source>
        <dbReference type="EMBL" id="SVC24520.1"/>
    </source>
</evidence>
<dbReference type="PROSITE" id="PS01063">
    <property type="entry name" value="SIGMA70_ECF"/>
    <property type="match status" value="1"/>
</dbReference>
<evidence type="ECO:0000256" key="4">
    <source>
        <dbReference type="ARBA" id="ARBA00023163"/>
    </source>
</evidence>
<dbReference type="AlphaFoldDB" id="A0A382KJ85"/>
<dbReference type="GO" id="GO:0016987">
    <property type="term" value="F:sigma factor activity"/>
    <property type="evidence" value="ECO:0007669"/>
    <property type="project" value="UniProtKB-KW"/>
</dbReference>
<organism evidence="6">
    <name type="scientific">marine metagenome</name>
    <dbReference type="NCBI Taxonomy" id="408172"/>
    <lineage>
        <taxon>unclassified sequences</taxon>
        <taxon>metagenomes</taxon>
        <taxon>ecological metagenomes</taxon>
    </lineage>
</organism>
<proteinExistence type="predicted"/>
<evidence type="ECO:0000256" key="1">
    <source>
        <dbReference type="ARBA" id="ARBA00023015"/>
    </source>
</evidence>
<sequence>MSSTTTLLAPMAIDTQAEREQRLLDLFSTEQRRALSLVWRILGPHASSAEDILQTAFAKSWNKINTLRDPSRMRPWLYQIIVREAYSHRRKQSLRQFLSFGQCSPEVLSERPTEGDPGLRAQI</sequence>
<keyword evidence="1" id="KW-0805">Transcription regulation</keyword>